<sequence length="700" mass="82714">MFGNLFNYFIDFDFYNELDLINQQQILNIWHLIQKQYLQEIHKMLKTNCLNKSFVKFQASQNMIRDYFLVKLQFYQMEIQNQFSLKMEMFYRFKNTLIIIPYKIFIQILNNQRVYFGLAKLMIRDKRLEDGMPFGEVKTSMLVDFTMMMGKKLDIGLNYLRIIGTRITYQGEYIKGQKQGFWKILFVDIEIGGGMYVEGEKTGAWVEVFENFSSWCKIIQRGRYKNGKKVGEWTQIFKEKVVGIGTYDENQVKAGRWVDLHENFFDWCQVTYQGKYQKGIKKGEWKAIFEEKIIGKGNFNEVGLKDGDWVEVFKNYSINSQITYIGQYNNGKPCKQLYISNQKDMIGGGSYNENGMKNGKWVELQENFYDFGKVTYEGVYNNQKKEGKWQYIYNKNVIGGGVYSFGVKNGNWIELHEHFSDTCQVSFKGEYKNGKKFKKWDTIYQYNIIGGGQYDENEYKTGKWIVLNENFGNLSQVIWSGQYKKGCKIGKWDIFYKYEIIGGGIYDYNGIQQGQWIELHQHFWDQQQIKYSGLYKDGIKQGYWEMIQYITKIGGGFYDLIGMKQGKWIELHQKFIKNNLFFIGSYIDSRKYGNWEAILDQKLIGCGFYDDNGLKNENWIDLHDPFMNTGISYLGRYNNGKKSGKWNTFFQNKQMQNEGGGYYGDNGYKNGKWIELDGDQNKNKDQIRTKETEYKNGLKQ</sequence>
<dbReference type="PANTHER" id="PTHR33706:SF1">
    <property type="entry name" value="TPR REPEAT PROTEIN"/>
    <property type="match status" value="1"/>
</dbReference>
<dbReference type="AlphaFoldDB" id="A0A8S1MDU8"/>
<dbReference type="Proteomes" id="UP000688137">
    <property type="component" value="Unassembled WGS sequence"/>
</dbReference>
<dbReference type="EMBL" id="CAJJDM010000055">
    <property type="protein sequence ID" value="CAD8075893.1"/>
    <property type="molecule type" value="Genomic_DNA"/>
</dbReference>
<accession>A0A8S1MDU8</accession>
<keyword evidence="3" id="KW-1185">Reference proteome</keyword>
<feature type="region of interest" description="Disordered" evidence="1">
    <location>
        <begin position="678"/>
        <end position="700"/>
    </location>
</feature>
<evidence type="ECO:0000313" key="2">
    <source>
        <dbReference type="EMBL" id="CAD8075893.1"/>
    </source>
</evidence>
<name>A0A8S1MDU8_PARPR</name>
<reference evidence="2" key="1">
    <citation type="submission" date="2021-01" db="EMBL/GenBank/DDBJ databases">
        <authorList>
            <consortium name="Genoscope - CEA"/>
            <person name="William W."/>
        </authorList>
    </citation>
    <scope>NUCLEOTIDE SEQUENCE</scope>
</reference>
<gene>
    <name evidence="2" type="ORF">PPRIM_AZ9-3.1.T0550128</name>
</gene>
<protein>
    <submittedName>
        <fullName evidence="2">Uncharacterized protein</fullName>
    </submittedName>
</protein>
<dbReference type="PANTHER" id="PTHR33706">
    <property type="entry name" value="MORN VARIANT REPEAT PROTEIN"/>
    <property type="match status" value="1"/>
</dbReference>
<dbReference type="OMA" id="WESWYED"/>
<evidence type="ECO:0000256" key="1">
    <source>
        <dbReference type="SAM" id="MobiDB-lite"/>
    </source>
</evidence>
<comment type="caution">
    <text evidence="2">The sequence shown here is derived from an EMBL/GenBank/DDBJ whole genome shotgun (WGS) entry which is preliminary data.</text>
</comment>
<evidence type="ECO:0000313" key="3">
    <source>
        <dbReference type="Proteomes" id="UP000688137"/>
    </source>
</evidence>
<organism evidence="2 3">
    <name type="scientific">Paramecium primaurelia</name>
    <dbReference type="NCBI Taxonomy" id="5886"/>
    <lineage>
        <taxon>Eukaryota</taxon>
        <taxon>Sar</taxon>
        <taxon>Alveolata</taxon>
        <taxon>Ciliophora</taxon>
        <taxon>Intramacronucleata</taxon>
        <taxon>Oligohymenophorea</taxon>
        <taxon>Peniculida</taxon>
        <taxon>Parameciidae</taxon>
        <taxon>Paramecium</taxon>
    </lineage>
</organism>
<proteinExistence type="predicted"/>